<evidence type="ECO:0000256" key="1">
    <source>
        <dbReference type="SAM" id="Coils"/>
    </source>
</evidence>
<gene>
    <name evidence="3" type="ORF">AA314_02857</name>
    <name evidence="4" type="ORF">ATI61_11465</name>
</gene>
<dbReference type="Proteomes" id="UP000256345">
    <property type="component" value="Unassembled WGS sequence"/>
</dbReference>
<dbReference type="EMBL" id="CP011509">
    <property type="protein sequence ID" value="AKJ01231.1"/>
    <property type="molecule type" value="Genomic_DNA"/>
</dbReference>
<evidence type="ECO:0000313" key="6">
    <source>
        <dbReference type="Proteomes" id="UP000256345"/>
    </source>
</evidence>
<evidence type="ECO:0000313" key="3">
    <source>
        <dbReference type="EMBL" id="AKJ01231.1"/>
    </source>
</evidence>
<organism evidence="3 5">
    <name type="scientific">Archangium gephyra</name>
    <dbReference type="NCBI Taxonomy" id="48"/>
    <lineage>
        <taxon>Bacteria</taxon>
        <taxon>Pseudomonadati</taxon>
        <taxon>Myxococcota</taxon>
        <taxon>Myxococcia</taxon>
        <taxon>Myxococcales</taxon>
        <taxon>Cystobacterineae</taxon>
        <taxon>Archangiaceae</taxon>
        <taxon>Archangium</taxon>
    </lineage>
</organism>
<reference evidence="4 6" key="2">
    <citation type="submission" date="2018-08" db="EMBL/GenBank/DDBJ databases">
        <title>Genomic Encyclopedia of Archaeal and Bacterial Type Strains, Phase II (KMG-II): from individual species to whole genera.</title>
        <authorList>
            <person name="Goeker M."/>
        </authorList>
    </citation>
    <scope>NUCLEOTIDE SEQUENCE [LARGE SCALE GENOMIC DNA]</scope>
    <source>
        <strain evidence="4 6">DSM 2261</strain>
    </source>
</reference>
<dbReference type="Proteomes" id="UP000035579">
    <property type="component" value="Chromosome"/>
</dbReference>
<evidence type="ECO:0000313" key="5">
    <source>
        <dbReference type="Proteomes" id="UP000035579"/>
    </source>
</evidence>
<feature type="coiled-coil region" evidence="1">
    <location>
        <begin position="32"/>
        <end position="72"/>
    </location>
</feature>
<sequence length="134" mass="14140">MRKLHVVSLFVWLSLLSLGLATTARAGVPEDLAAFKAAATELKAKMASITNEATARANVAALEAAINKYNQAGTTLDASLSILDRTQEAAAKTYQSTATEMQTASQSLADEQIRLLSAPPIASVVAPKLNTLRK</sequence>
<dbReference type="AlphaFoldDB" id="A0AAC8TE47"/>
<name>A0AAC8TE47_9BACT</name>
<dbReference type="RefSeq" id="WP_147333156.1">
    <property type="nucleotide sequence ID" value="NZ_CP011509.1"/>
</dbReference>
<feature type="signal peptide" evidence="2">
    <location>
        <begin position="1"/>
        <end position="26"/>
    </location>
</feature>
<proteinExistence type="predicted"/>
<reference evidence="3 5" key="1">
    <citation type="submission" date="2015-05" db="EMBL/GenBank/DDBJ databases">
        <title>Genome assembly of Archangium gephyra DSM 2261.</title>
        <authorList>
            <person name="Sharma G."/>
            <person name="Subramanian S."/>
        </authorList>
    </citation>
    <scope>NUCLEOTIDE SEQUENCE [LARGE SCALE GENOMIC DNA]</scope>
    <source>
        <strain evidence="3 5">DSM 2261</strain>
    </source>
</reference>
<keyword evidence="6" id="KW-1185">Reference proteome</keyword>
<evidence type="ECO:0000256" key="2">
    <source>
        <dbReference type="SAM" id="SignalP"/>
    </source>
</evidence>
<dbReference type="KEGG" id="age:AA314_02857"/>
<evidence type="ECO:0000313" key="4">
    <source>
        <dbReference type="EMBL" id="REG24457.1"/>
    </source>
</evidence>
<accession>A0AAC8TE47</accession>
<feature type="chain" id="PRO_5041963453" evidence="2">
    <location>
        <begin position="27"/>
        <end position="134"/>
    </location>
</feature>
<protein>
    <submittedName>
        <fullName evidence="3">Uncharacterized protein</fullName>
    </submittedName>
</protein>
<dbReference type="EMBL" id="QUMU01000014">
    <property type="protein sequence ID" value="REG24457.1"/>
    <property type="molecule type" value="Genomic_DNA"/>
</dbReference>
<keyword evidence="2" id="KW-0732">Signal</keyword>
<keyword evidence="1" id="KW-0175">Coiled coil</keyword>